<evidence type="ECO:0000313" key="2">
    <source>
        <dbReference type="EMBL" id="EKF43801.1"/>
    </source>
</evidence>
<protein>
    <submittedName>
        <fullName evidence="2">Uncharacterized protein</fullName>
    </submittedName>
</protein>
<feature type="transmembrane region" description="Helical" evidence="1">
    <location>
        <begin position="109"/>
        <end position="130"/>
    </location>
</feature>
<keyword evidence="3" id="KW-1185">Reference proteome</keyword>
<comment type="caution">
    <text evidence="2">The sequence shown here is derived from an EMBL/GenBank/DDBJ whole genome shotgun (WGS) entry which is preliminary data.</text>
</comment>
<keyword evidence="1" id="KW-1133">Transmembrane helix</keyword>
<organism evidence="2 3">
    <name type="scientific">Nitratireductor indicus C115</name>
    <dbReference type="NCBI Taxonomy" id="1231190"/>
    <lineage>
        <taxon>Bacteria</taxon>
        <taxon>Pseudomonadati</taxon>
        <taxon>Pseudomonadota</taxon>
        <taxon>Alphaproteobacteria</taxon>
        <taxon>Hyphomicrobiales</taxon>
        <taxon>Phyllobacteriaceae</taxon>
        <taxon>Nitratireductor</taxon>
    </lineage>
</organism>
<dbReference type="eggNOG" id="ENOG5031BGN">
    <property type="taxonomic scope" value="Bacteria"/>
</dbReference>
<feature type="transmembrane region" description="Helical" evidence="1">
    <location>
        <begin position="48"/>
        <end position="68"/>
    </location>
</feature>
<dbReference type="EMBL" id="AMSI01000002">
    <property type="protein sequence ID" value="EKF43801.1"/>
    <property type="molecule type" value="Genomic_DNA"/>
</dbReference>
<dbReference type="OrthoDB" id="8030171at2"/>
<feature type="transmembrane region" description="Helical" evidence="1">
    <location>
        <begin position="137"/>
        <end position="159"/>
    </location>
</feature>
<gene>
    <name evidence="2" type="ORF">NA8A_03275</name>
</gene>
<feature type="transmembrane region" description="Helical" evidence="1">
    <location>
        <begin position="80"/>
        <end position="103"/>
    </location>
</feature>
<dbReference type="AlphaFoldDB" id="K2P9C8"/>
<dbReference type="PATRIC" id="fig|1231190.3.peg.689"/>
<dbReference type="RefSeq" id="WP_009755936.1">
    <property type="nucleotide sequence ID" value="NZ_AMSI01000002.1"/>
</dbReference>
<evidence type="ECO:0000313" key="3">
    <source>
        <dbReference type="Proteomes" id="UP000007374"/>
    </source>
</evidence>
<sequence length="161" mass="17171">MNRTLSAFLLVAVLTGLLVALSFGLQIKGYPFGSLGVSRLDGLANAKTFIPLAAIYALSGALIVILPLRTAGMIHSGAASPVFSTAVVLLATIFGVQVARFAFGVRDALSILLDWQFLFAAAIVVVHLSLDTLRRNALLRTLSFIGFIAATLACLYWTFRL</sequence>
<evidence type="ECO:0000256" key="1">
    <source>
        <dbReference type="SAM" id="Phobius"/>
    </source>
</evidence>
<name>K2P9C8_9HYPH</name>
<accession>K2P9C8</accession>
<keyword evidence="1" id="KW-0472">Membrane</keyword>
<keyword evidence="1" id="KW-0812">Transmembrane</keyword>
<dbReference type="Proteomes" id="UP000007374">
    <property type="component" value="Unassembled WGS sequence"/>
</dbReference>
<reference evidence="2 3" key="1">
    <citation type="journal article" date="2012" name="J. Bacteriol.">
        <title>Genome Sequence of Nitratireductor indicus Type Strain C115.</title>
        <authorList>
            <person name="Lai Q."/>
            <person name="Li G."/>
            <person name="Yu Z."/>
            <person name="Shao Z."/>
        </authorList>
    </citation>
    <scope>NUCLEOTIDE SEQUENCE [LARGE SCALE GENOMIC DNA]</scope>
    <source>
        <strain evidence="2 3">C115</strain>
    </source>
</reference>
<proteinExistence type="predicted"/>